<protein>
    <submittedName>
        <fullName evidence="2">Uncharacterized protein</fullName>
    </submittedName>
</protein>
<proteinExistence type="predicted"/>
<feature type="non-terminal residue" evidence="2">
    <location>
        <position position="45"/>
    </location>
</feature>
<gene>
    <name evidence="2" type="ORF">AVDCRST_MAG59-4510</name>
</gene>
<sequence length="45" mass="4668">DPLSRMVVSSRRVPGQPGPGSGPRMRCSFAGTGSRVAGGERQARV</sequence>
<reference evidence="2" key="1">
    <citation type="submission" date="2020-02" db="EMBL/GenBank/DDBJ databases">
        <authorList>
            <person name="Meier V. D."/>
        </authorList>
    </citation>
    <scope>NUCLEOTIDE SEQUENCE</scope>
    <source>
        <strain evidence="2">AVDCRST_MAG59</strain>
    </source>
</reference>
<name>A0A6J4VLP7_9BACT</name>
<dbReference type="AlphaFoldDB" id="A0A6J4VLP7"/>
<dbReference type="EMBL" id="CADCWF010000334">
    <property type="protein sequence ID" value="CAA9579665.1"/>
    <property type="molecule type" value="Genomic_DNA"/>
</dbReference>
<evidence type="ECO:0000313" key="2">
    <source>
        <dbReference type="EMBL" id="CAA9579665.1"/>
    </source>
</evidence>
<feature type="non-terminal residue" evidence="2">
    <location>
        <position position="1"/>
    </location>
</feature>
<organism evidence="2">
    <name type="scientific">uncultured Thermomicrobiales bacterium</name>
    <dbReference type="NCBI Taxonomy" id="1645740"/>
    <lineage>
        <taxon>Bacteria</taxon>
        <taxon>Pseudomonadati</taxon>
        <taxon>Thermomicrobiota</taxon>
        <taxon>Thermomicrobia</taxon>
        <taxon>Thermomicrobiales</taxon>
        <taxon>environmental samples</taxon>
    </lineage>
</organism>
<feature type="region of interest" description="Disordered" evidence="1">
    <location>
        <begin position="1"/>
        <end position="45"/>
    </location>
</feature>
<accession>A0A6J4VLP7</accession>
<evidence type="ECO:0000256" key="1">
    <source>
        <dbReference type="SAM" id="MobiDB-lite"/>
    </source>
</evidence>